<dbReference type="WBParaSite" id="maker-uti_cns_0017143-snap-gene-0.1-mRNA-1">
    <property type="protein sequence ID" value="maker-uti_cns_0017143-snap-gene-0.1-mRNA-1"/>
    <property type="gene ID" value="maker-uti_cns_0017143-snap-gene-0.1"/>
</dbReference>
<dbReference type="AlphaFoldDB" id="A0A1I8IVX1"/>
<dbReference type="PROSITE" id="PS51382">
    <property type="entry name" value="SPX"/>
    <property type="match status" value="1"/>
</dbReference>
<feature type="domain" description="SPX" evidence="3">
    <location>
        <begin position="668"/>
        <end position="883"/>
    </location>
</feature>
<feature type="compositionally biased region" description="Basic residues" evidence="2">
    <location>
        <begin position="197"/>
        <end position="207"/>
    </location>
</feature>
<evidence type="ECO:0000313" key="5">
    <source>
        <dbReference type="WBParaSite" id="maker-uti_cns_0017143-snap-gene-0.1-mRNA-1"/>
    </source>
</evidence>
<feature type="region of interest" description="Disordered" evidence="2">
    <location>
        <begin position="1"/>
        <end position="148"/>
    </location>
</feature>
<evidence type="ECO:0000256" key="1">
    <source>
        <dbReference type="SAM" id="Coils"/>
    </source>
</evidence>
<dbReference type="InterPro" id="IPR014729">
    <property type="entry name" value="Rossmann-like_a/b/a_fold"/>
</dbReference>
<feature type="compositionally biased region" description="Polar residues" evidence="2">
    <location>
        <begin position="48"/>
        <end position="58"/>
    </location>
</feature>
<dbReference type="InterPro" id="IPR004331">
    <property type="entry name" value="SPX_dom"/>
</dbReference>
<feature type="region of interest" description="Disordered" evidence="2">
    <location>
        <begin position="160"/>
        <end position="213"/>
    </location>
</feature>
<dbReference type="PANTHER" id="PTHR46989">
    <property type="entry name" value="USP DOMAIN-CONTAINING PROTEIN"/>
    <property type="match status" value="1"/>
</dbReference>
<dbReference type="InterPro" id="IPR006016">
    <property type="entry name" value="UspA"/>
</dbReference>
<dbReference type="CDD" id="cd23659">
    <property type="entry name" value="USP_At3g01520-like"/>
    <property type="match status" value="2"/>
</dbReference>
<feature type="coiled-coil region" evidence="1">
    <location>
        <begin position="774"/>
        <end position="818"/>
    </location>
</feature>
<feature type="region of interest" description="Disordered" evidence="2">
    <location>
        <begin position="329"/>
        <end position="353"/>
    </location>
</feature>
<dbReference type="PRINTS" id="PR01438">
    <property type="entry name" value="UNVRSLSTRESS"/>
</dbReference>
<evidence type="ECO:0000313" key="4">
    <source>
        <dbReference type="Proteomes" id="UP000095280"/>
    </source>
</evidence>
<evidence type="ECO:0000259" key="3">
    <source>
        <dbReference type="PROSITE" id="PS51382"/>
    </source>
</evidence>
<dbReference type="SUPFAM" id="SSF52402">
    <property type="entry name" value="Adenine nucleotide alpha hydrolases-like"/>
    <property type="match status" value="2"/>
</dbReference>
<dbReference type="PANTHER" id="PTHR46989:SF3">
    <property type="entry name" value="USPA DOMAIN-CONTAINING PROTEIN"/>
    <property type="match status" value="1"/>
</dbReference>
<dbReference type="Pfam" id="PF03105">
    <property type="entry name" value="SPX"/>
    <property type="match status" value="2"/>
</dbReference>
<feature type="compositionally biased region" description="Low complexity" evidence="2">
    <location>
        <begin position="329"/>
        <end position="341"/>
    </location>
</feature>
<feature type="compositionally biased region" description="Polar residues" evidence="2">
    <location>
        <begin position="73"/>
        <end position="83"/>
    </location>
</feature>
<feature type="compositionally biased region" description="Polar residues" evidence="2">
    <location>
        <begin position="98"/>
        <end position="108"/>
    </location>
</feature>
<organism evidence="4 5">
    <name type="scientific">Macrostomum lignano</name>
    <dbReference type="NCBI Taxonomy" id="282301"/>
    <lineage>
        <taxon>Eukaryota</taxon>
        <taxon>Metazoa</taxon>
        <taxon>Spiralia</taxon>
        <taxon>Lophotrochozoa</taxon>
        <taxon>Platyhelminthes</taxon>
        <taxon>Rhabditophora</taxon>
        <taxon>Macrostomorpha</taxon>
        <taxon>Macrostomida</taxon>
        <taxon>Macrostomidae</taxon>
        <taxon>Macrostomum</taxon>
    </lineage>
</organism>
<dbReference type="InterPro" id="IPR006015">
    <property type="entry name" value="Universal_stress_UspA"/>
</dbReference>
<keyword evidence="1" id="KW-0175">Coiled coil</keyword>
<proteinExistence type="predicted"/>
<reference evidence="5" key="1">
    <citation type="submission" date="2016-11" db="UniProtKB">
        <authorList>
            <consortium name="WormBaseParasite"/>
        </authorList>
    </citation>
    <scope>IDENTIFICATION</scope>
</reference>
<dbReference type="Proteomes" id="UP000095280">
    <property type="component" value="Unplaced"/>
</dbReference>
<keyword evidence="4" id="KW-1185">Reference proteome</keyword>
<sequence>QIENQADPVENRHSLPHSVIDNKASQIDNQADPVENRHSLPHSVIDNKASQVDNQADQVESRHSLPHSAIDNKASQVDNQADQVESRHSLPHSAIDNKASQVDNQADQVESRHSLPHSAIDNKASQVDNQADQVESRHSLPHSAIDNKINQLTLTHGFASAPGEFRREKKRKIGQGQAARRGRGLAKEVAAAASGRRPLRRAKRRQRQFTGPVSRSLHLRPGLHLLDEVLVLDVAVEVFVRVGELHNHVDVAVVKPFAVAGEHVAQLGGRDVALAFAVERLEGLHEIGEGALLLGLHDLLPFSPIFSVPPCFRQVAMVGFMPTQRSRSATLAASTSPSRPSQKSNRSKTSRISSISPLLSPAMSKLFGGKTVAEGWGEGQESSGLSAWWVGRNSASGRAAFFLGSRARGFFILFSFRPPLLLLAQAEPSWPPIDRISPCCTSCVRCVRWNAGSEHSNRALDWLAANLLSPEDLILVVMVVEPRVARSSSLTPAEAPKYFSDRMSEAMQAGRDIVDGVRQRCASLGIRNELQFVEKVSSSPGAAIVEAANEERVDLIVMGNRGLGKLRRTFLGSVSDYVLHHAHRAVAVVPPNSFMALSYYAQTAHRESDQLIFAYAAEPPSLLRGTGASLLAETEAYAGMMREAVERGKELGQRIRSRCQRLGLHNATKFVEKLSSQAGPVIVDVAKDESVDLILLGSRGHGTLRRTILGSVSDYVLHHAHLPTIVVPFSEGSRKSSTASRKSSTASRKSSTANEETRQAYFISKDEEFYNVCNDELIKINDFFEEKVAEAKRRLKDLEQELAEYKQFKQQLATQKLQANGVDAVLPGAMIRRYRDMKKHRGRVRKLQEIKLAFQEFYLNLILLQNYQALNFTGFRKILKKHD</sequence>
<feature type="compositionally biased region" description="Low complexity" evidence="2">
    <location>
        <begin position="735"/>
        <end position="752"/>
    </location>
</feature>
<feature type="compositionally biased region" description="Polar residues" evidence="2">
    <location>
        <begin position="123"/>
        <end position="133"/>
    </location>
</feature>
<protein>
    <submittedName>
        <fullName evidence="5">SPX domain-containing protein</fullName>
    </submittedName>
</protein>
<name>A0A1I8IVX1_9PLAT</name>
<accession>A0A1I8IVX1</accession>
<feature type="region of interest" description="Disordered" evidence="2">
    <location>
        <begin position="733"/>
        <end position="752"/>
    </location>
</feature>
<dbReference type="Pfam" id="PF00582">
    <property type="entry name" value="Usp"/>
    <property type="match status" value="2"/>
</dbReference>
<evidence type="ECO:0000256" key="2">
    <source>
        <dbReference type="SAM" id="MobiDB-lite"/>
    </source>
</evidence>
<dbReference type="Gene3D" id="3.40.50.620">
    <property type="entry name" value="HUPs"/>
    <property type="match status" value="2"/>
</dbReference>